<dbReference type="OrthoDB" id="9778494at2"/>
<evidence type="ECO:0000313" key="4">
    <source>
        <dbReference type="Proteomes" id="UP000185192"/>
    </source>
</evidence>
<feature type="chain" id="PRO_5012862194" description="Tetratricopeptide repeat-containing protein" evidence="2">
    <location>
        <begin position="21"/>
        <end position="556"/>
    </location>
</feature>
<evidence type="ECO:0000256" key="1">
    <source>
        <dbReference type="PROSITE-ProRule" id="PRU00339"/>
    </source>
</evidence>
<dbReference type="InterPro" id="IPR019734">
    <property type="entry name" value="TPR_rpt"/>
</dbReference>
<dbReference type="STRING" id="1123272.SAMN02745824_0860"/>
<organism evidence="3 4">
    <name type="scientific">Parasphingorhabdus marina DSM 22363</name>
    <dbReference type="NCBI Taxonomy" id="1123272"/>
    <lineage>
        <taxon>Bacteria</taxon>
        <taxon>Pseudomonadati</taxon>
        <taxon>Pseudomonadota</taxon>
        <taxon>Alphaproteobacteria</taxon>
        <taxon>Sphingomonadales</taxon>
        <taxon>Sphingomonadaceae</taxon>
        <taxon>Parasphingorhabdus</taxon>
    </lineage>
</organism>
<dbReference type="Gene3D" id="1.25.40.10">
    <property type="entry name" value="Tetratricopeptide repeat domain"/>
    <property type="match status" value="2"/>
</dbReference>
<keyword evidence="2" id="KW-0732">Signal</keyword>
<feature type="signal peptide" evidence="2">
    <location>
        <begin position="1"/>
        <end position="20"/>
    </location>
</feature>
<keyword evidence="1" id="KW-0802">TPR repeat</keyword>
<dbReference type="Proteomes" id="UP000185192">
    <property type="component" value="Unassembled WGS sequence"/>
</dbReference>
<dbReference type="EMBL" id="FSQW01000001">
    <property type="protein sequence ID" value="SIN61326.1"/>
    <property type="molecule type" value="Genomic_DNA"/>
</dbReference>
<dbReference type="SMART" id="SM00028">
    <property type="entry name" value="TPR"/>
    <property type="match status" value="4"/>
</dbReference>
<reference evidence="4" key="1">
    <citation type="submission" date="2016-11" db="EMBL/GenBank/DDBJ databases">
        <authorList>
            <person name="Varghese N."/>
            <person name="Submissions S."/>
        </authorList>
    </citation>
    <scope>NUCLEOTIDE SEQUENCE [LARGE SCALE GENOMIC DNA]</scope>
    <source>
        <strain evidence="4">DSM 22363</strain>
    </source>
</reference>
<name>A0A1N6CSA0_9SPHN</name>
<keyword evidence="4" id="KW-1185">Reference proteome</keyword>
<dbReference type="SUPFAM" id="SSF48452">
    <property type="entry name" value="TPR-like"/>
    <property type="match status" value="2"/>
</dbReference>
<gene>
    <name evidence="3" type="ORF">SAMN02745824_0860</name>
</gene>
<dbReference type="PANTHER" id="PTHR45588:SF1">
    <property type="entry name" value="WW DOMAIN-CONTAINING PROTEIN"/>
    <property type="match status" value="1"/>
</dbReference>
<feature type="repeat" description="TPR" evidence="1">
    <location>
        <begin position="60"/>
        <end position="93"/>
    </location>
</feature>
<evidence type="ECO:0000256" key="2">
    <source>
        <dbReference type="SAM" id="SignalP"/>
    </source>
</evidence>
<dbReference type="InterPro" id="IPR011990">
    <property type="entry name" value="TPR-like_helical_dom_sf"/>
</dbReference>
<sequence>MTIRLMIAALAMAFSLPAAAQIHDPRALQADPATATSAIAPRLTGLGKHHIPVTTDNPESQYFFDQGFRLTLGFNHSEALRSFKEAIRLDPDNAMAWWGVALVLGPNLNLPMQENVVAPAYQAMQRAVALKDSVSEKERAFIEALAVRYTDDPKADRAPLDAAYVDSMAALQARYPDDPDAATLYAAAIMNTNPWDYWYRDGTPKGSTETILSTLQKVVTKHPDHAGAHHYLIHAVEAFRPELGVASADQLGDLMPGAGHLVHMPSHIYMRVGRYADSYAANASAAKADNAYIVQCRAQGMYPVTYYPHNIHFMVWSAMFQGRADAAMAAARQVKDKIPVDLKDDTWALNELFRSQPMFVMMRFGQWEAMLNEPQPIDRMRFMNGVWHYGRGLAHAHQGRLDEAKKELAALISFRERTAADTDYYTGFAVAGDLLTIAEELLTGEILAKEKDFPRAIAHLERAVRLEDSLRYNEPTDWYMPTRHMLGAVLLEAGLPAEAETVYWEDLRRNPNNGYALFGLHQSLKAQNNASVAAEIEKRLALAWKEADKPLQTSRY</sequence>
<dbReference type="PROSITE" id="PS50005">
    <property type="entry name" value="TPR"/>
    <property type="match status" value="1"/>
</dbReference>
<protein>
    <recommendedName>
        <fullName evidence="5">Tetratricopeptide repeat-containing protein</fullName>
    </recommendedName>
</protein>
<dbReference type="PANTHER" id="PTHR45588">
    <property type="entry name" value="TPR DOMAIN-CONTAINING PROTEIN"/>
    <property type="match status" value="1"/>
</dbReference>
<proteinExistence type="predicted"/>
<evidence type="ECO:0000313" key="3">
    <source>
        <dbReference type="EMBL" id="SIN61326.1"/>
    </source>
</evidence>
<dbReference type="RefSeq" id="WP_143182715.1">
    <property type="nucleotide sequence ID" value="NZ_FSQW01000001.1"/>
</dbReference>
<evidence type="ECO:0008006" key="5">
    <source>
        <dbReference type="Google" id="ProtNLM"/>
    </source>
</evidence>
<dbReference type="AlphaFoldDB" id="A0A1N6CSA0"/>
<accession>A0A1N6CSA0</accession>